<protein>
    <submittedName>
        <fullName evidence="6">LysR family transcriptional regulator</fullName>
    </submittedName>
</protein>
<comment type="caution">
    <text evidence="6">The sequence shown here is derived from an EMBL/GenBank/DDBJ whole genome shotgun (WGS) entry which is preliminary data.</text>
</comment>
<proteinExistence type="inferred from homology"/>
<gene>
    <name evidence="6" type="ORF">J5Y05_06695</name>
</gene>
<dbReference type="InterPro" id="IPR000847">
    <property type="entry name" value="LysR_HTH_N"/>
</dbReference>
<dbReference type="InterPro" id="IPR036390">
    <property type="entry name" value="WH_DNA-bd_sf"/>
</dbReference>
<feature type="domain" description="HTH lysR-type" evidence="5">
    <location>
        <begin position="1"/>
        <end position="58"/>
    </location>
</feature>
<evidence type="ECO:0000313" key="7">
    <source>
        <dbReference type="Proteomes" id="UP000677875"/>
    </source>
</evidence>
<evidence type="ECO:0000256" key="4">
    <source>
        <dbReference type="ARBA" id="ARBA00023163"/>
    </source>
</evidence>
<accession>A0A940XGK0</accession>
<sequence length="298" mass="31805">MKQTVLQYFLNVAVLGSVSKAAERLAVTQPTVSRQLASLEKELGARLFTRTSTGLELTPAGRSFLPAARDILTRMERGAELVRAVDVGRHFGITAVAPTTTMHYVLCPFLAQTGAPLVDVRDTVPDLVYGQVSDGTADIAVNSRPAPVELTERRLAEVPLNVQGPPGGPWSGREEMELRELRGRRVVIPGRGSAVRAVFDAAVRRSGLDVTVREVTSAPVAQAAARAGQGPAVIIEPVRFGLDGARLTLGGKRLTISLYAAWDPAHYAAGELAAFAERLAEWSTDTVSEPLAWPAGSH</sequence>
<dbReference type="PRINTS" id="PR00039">
    <property type="entry name" value="HTHLYSR"/>
</dbReference>
<dbReference type="GO" id="GO:0003700">
    <property type="term" value="F:DNA-binding transcription factor activity"/>
    <property type="evidence" value="ECO:0007669"/>
    <property type="project" value="InterPro"/>
</dbReference>
<evidence type="ECO:0000256" key="1">
    <source>
        <dbReference type="ARBA" id="ARBA00009437"/>
    </source>
</evidence>
<keyword evidence="3" id="KW-0238">DNA-binding</keyword>
<keyword evidence="4" id="KW-0804">Transcription</keyword>
<dbReference type="RefSeq" id="WP_210869030.1">
    <property type="nucleotide sequence ID" value="NZ_JAGPNL010000001.1"/>
</dbReference>
<evidence type="ECO:0000256" key="3">
    <source>
        <dbReference type="ARBA" id="ARBA00023125"/>
    </source>
</evidence>
<keyword evidence="7" id="KW-1185">Reference proteome</keyword>
<dbReference type="Gene3D" id="3.40.190.290">
    <property type="match status" value="1"/>
</dbReference>
<evidence type="ECO:0000256" key="2">
    <source>
        <dbReference type="ARBA" id="ARBA00023015"/>
    </source>
</evidence>
<dbReference type="Gene3D" id="1.10.10.10">
    <property type="entry name" value="Winged helix-like DNA-binding domain superfamily/Winged helix DNA-binding domain"/>
    <property type="match status" value="1"/>
</dbReference>
<dbReference type="Pfam" id="PF00126">
    <property type="entry name" value="HTH_1"/>
    <property type="match status" value="1"/>
</dbReference>
<dbReference type="FunFam" id="1.10.10.10:FF:000001">
    <property type="entry name" value="LysR family transcriptional regulator"/>
    <property type="match status" value="1"/>
</dbReference>
<dbReference type="AlphaFoldDB" id="A0A940XGK0"/>
<dbReference type="InterPro" id="IPR005119">
    <property type="entry name" value="LysR_subst-bd"/>
</dbReference>
<dbReference type="GO" id="GO:0003677">
    <property type="term" value="F:DNA binding"/>
    <property type="evidence" value="ECO:0007669"/>
    <property type="project" value="UniProtKB-KW"/>
</dbReference>
<dbReference type="PANTHER" id="PTHR30346">
    <property type="entry name" value="TRANSCRIPTIONAL DUAL REGULATOR HCAR-RELATED"/>
    <property type="match status" value="1"/>
</dbReference>
<organism evidence="6 7">
    <name type="scientific">Streptomyces tagetis</name>
    <dbReference type="NCBI Taxonomy" id="2820809"/>
    <lineage>
        <taxon>Bacteria</taxon>
        <taxon>Bacillati</taxon>
        <taxon>Actinomycetota</taxon>
        <taxon>Actinomycetes</taxon>
        <taxon>Kitasatosporales</taxon>
        <taxon>Streptomycetaceae</taxon>
        <taxon>Streptomyces</taxon>
    </lineage>
</organism>
<dbReference type="Pfam" id="PF03466">
    <property type="entry name" value="LysR_substrate"/>
    <property type="match status" value="1"/>
</dbReference>
<evidence type="ECO:0000313" key="6">
    <source>
        <dbReference type="EMBL" id="MBQ0826191.1"/>
    </source>
</evidence>
<keyword evidence="2" id="KW-0805">Transcription regulation</keyword>
<comment type="similarity">
    <text evidence="1">Belongs to the LysR transcriptional regulatory family.</text>
</comment>
<dbReference type="SUPFAM" id="SSF53850">
    <property type="entry name" value="Periplasmic binding protein-like II"/>
    <property type="match status" value="1"/>
</dbReference>
<dbReference type="PANTHER" id="PTHR30346:SF28">
    <property type="entry name" value="HTH-TYPE TRANSCRIPTIONAL REGULATOR CYNR"/>
    <property type="match status" value="1"/>
</dbReference>
<name>A0A940XGK0_9ACTN</name>
<dbReference type="PROSITE" id="PS50931">
    <property type="entry name" value="HTH_LYSR"/>
    <property type="match status" value="1"/>
</dbReference>
<dbReference type="EMBL" id="JAGPNL010000001">
    <property type="protein sequence ID" value="MBQ0826191.1"/>
    <property type="molecule type" value="Genomic_DNA"/>
</dbReference>
<dbReference type="Proteomes" id="UP000677875">
    <property type="component" value="Unassembled WGS sequence"/>
</dbReference>
<dbReference type="SUPFAM" id="SSF46785">
    <property type="entry name" value="Winged helix' DNA-binding domain"/>
    <property type="match status" value="1"/>
</dbReference>
<evidence type="ECO:0000259" key="5">
    <source>
        <dbReference type="PROSITE" id="PS50931"/>
    </source>
</evidence>
<dbReference type="InterPro" id="IPR036388">
    <property type="entry name" value="WH-like_DNA-bd_sf"/>
</dbReference>
<dbReference type="GO" id="GO:0032993">
    <property type="term" value="C:protein-DNA complex"/>
    <property type="evidence" value="ECO:0007669"/>
    <property type="project" value="TreeGrafter"/>
</dbReference>
<reference evidence="6" key="1">
    <citation type="submission" date="2021-04" db="EMBL/GenBank/DDBJ databases">
        <title>Genome seq and assembly of Streptomyces sp. RG38.</title>
        <authorList>
            <person name="Chhetri G."/>
        </authorList>
    </citation>
    <scope>NUCLEOTIDE SEQUENCE</scope>
    <source>
        <strain evidence="6">RG38</strain>
    </source>
</reference>